<evidence type="ECO:0000256" key="10">
    <source>
        <dbReference type="SAM" id="Phobius"/>
    </source>
</evidence>
<evidence type="ECO:0000259" key="11">
    <source>
        <dbReference type="Pfam" id="PF00755"/>
    </source>
</evidence>
<reference evidence="12" key="1">
    <citation type="submission" date="2021-06" db="EMBL/GenBank/DDBJ databases">
        <authorList>
            <person name="Hodson N. C."/>
            <person name="Mongue J. A."/>
            <person name="Jaron S. K."/>
        </authorList>
    </citation>
    <scope>NUCLEOTIDE SEQUENCE</scope>
</reference>
<dbReference type="InterPro" id="IPR039551">
    <property type="entry name" value="Cho/carn_acyl_trans"/>
</dbReference>
<evidence type="ECO:0000256" key="7">
    <source>
        <dbReference type="ARBA" id="ARBA00023136"/>
    </source>
</evidence>
<comment type="subcellular location">
    <subcellularLocation>
        <location evidence="1">Membrane</location>
        <topology evidence="1">Multi-pass membrane protein</topology>
    </subcellularLocation>
</comment>
<dbReference type="PANTHER" id="PTHR22589:SF31">
    <property type="entry name" value="CARNITINE O-PALMITOYLTRANSFERASE"/>
    <property type="match status" value="1"/>
</dbReference>
<feature type="domain" description="Choline/carnitine acyltransferase" evidence="11">
    <location>
        <begin position="148"/>
        <end position="724"/>
    </location>
</feature>
<dbReference type="OrthoDB" id="240216at2759"/>
<evidence type="ECO:0000256" key="2">
    <source>
        <dbReference type="ARBA" id="ARBA00022679"/>
    </source>
</evidence>
<evidence type="ECO:0000256" key="6">
    <source>
        <dbReference type="ARBA" id="ARBA00023098"/>
    </source>
</evidence>
<accession>A0A8J2JZ76</accession>
<comment type="caution">
    <text evidence="12">The sequence shown here is derived from an EMBL/GenBank/DDBJ whole genome shotgun (WGS) entry which is preliminary data.</text>
</comment>
<organism evidence="12 13">
    <name type="scientific">Allacma fusca</name>
    <dbReference type="NCBI Taxonomy" id="39272"/>
    <lineage>
        <taxon>Eukaryota</taxon>
        <taxon>Metazoa</taxon>
        <taxon>Ecdysozoa</taxon>
        <taxon>Arthropoda</taxon>
        <taxon>Hexapoda</taxon>
        <taxon>Collembola</taxon>
        <taxon>Symphypleona</taxon>
        <taxon>Sminthuridae</taxon>
        <taxon>Allacma</taxon>
    </lineage>
</organism>
<dbReference type="Proteomes" id="UP000708208">
    <property type="component" value="Unassembled WGS sequence"/>
</dbReference>
<evidence type="ECO:0000256" key="5">
    <source>
        <dbReference type="ARBA" id="ARBA00022989"/>
    </source>
</evidence>
<keyword evidence="13" id="KW-1185">Reference proteome</keyword>
<name>A0A8J2JZ76_9HEXA</name>
<dbReference type="GO" id="GO:0016020">
    <property type="term" value="C:membrane"/>
    <property type="evidence" value="ECO:0007669"/>
    <property type="project" value="UniProtKB-SubCell"/>
</dbReference>
<dbReference type="GO" id="GO:0004095">
    <property type="term" value="F:carnitine O-palmitoyltransferase activity"/>
    <property type="evidence" value="ECO:0007669"/>
    <property type="project" value="TreeGrafter"/>
</dbReference>
<dbReference type="GO" id="GO:0005739">
    <property type="term" value="C:mitochondrion"/>
    <property type="evidence" value="ECO:0007669"/>
    <property type="project" value="TreeGrafter"/>
</dbReference>
<evidence type="ECO:0000313" key="13">
    <source>
        <dbReference type="Proteomes" id="UP000708208"/>
    </source>
</evidence>
<evidence type="ECO:0000256" key="9">
    <source>
        <dbReference type="PIRSR" id="PIRSR600542-1"/>
    </source>
</evidence>
<proteinExistence type="predicted"/>
<keyword evidence="5 10" id="KW-1133">Transmembrane helix</keyword>
<dbReference type="InterPro" id="IPR000542">
    <property type="entry name" value="Carn_acyl_trans"/>
</dbReference>
<dbReference type="AlphaFoldDB" id="A0A8J2JZ76"/>
<evidence type="ECO:0000256" key="8">
    <source>
        <dbReference type="ARBA" id="ARBA00023315"/>
    </source>
</evidence>
<dbReference type="PROSITE" id="PS00439">
    <property type="entry name" value="ACYLTRANSF_C_1"/>
    <property type="match status" value="1"/>
</dbReference>
<dbReference type="GO" id="GO:0009437">
    <property type="term" value="P:carnitine metabolic process"/>
    <property type="evidence" value="ECO:0007669"/>
    <property type="project" value="TreeGrafter"/>
</dbReference>
<gene>
    <name evidence="12" type="ORF">AFUS01_LOCUS18828</name>
</gene>
<keyword evidence="6" id="KW-0443">Lipid metabolism</keyword>
<feature type="transmembrane region" description="Helical" evidence="10">
    <location>
        <begin position="28"/>
        <end position="52"/>
    </location>
</feature>
<keyword evidence="2" id="KW-0808">Transferase</keyword>
<keyword evidence="7 10" id="KW-0472">Membrane</keyword>
<keyword evidence="4" id="KW-0276">Fatty acid metabolism</keyword>
<dbReference type="PANTHER" id="PTHR22589">
    <property type="entry name" value="CARNITINE O-ACYLTRANSFERASE"/>
    <property type="match status" value="1"/>
</dbReference>
<dbReference type="Pfam" id="PF00755">
    <property type="entry name" value="Carn_acyltransf"/>
    <property type="match status" value="1"/>
</dbReference>
<evidence type="ECO:0000256" key="3">
    <source>
        <dbReference type="ARBA" id="ARBA00022692"/>
    </source>
</evidence>
<dbReference type="GO" id="GO:0006631">
    <property type="term" value="P:fatty acid metabolic process"/>
    <property type="evidence" value="ECO:0007669"/>
    <property type="project" value="UniProtKB-KW"/>
</dbReference>
<evidence type="ECO:0000256" key="4">
    <source>
        <dbReference type="ARBA" id="ARBA00022832"/>
    </source>
</evidence>
<keyword evidence="3 10" id="KW-0812">Transmembrane</keyword>
<dbReference type="EMBL" id="CAJVCH010190004">
    <property type="protein sequence ID" value="CAG7730163.1"/>
    <property type="molecule type" value="Genomic_DNA"/>
</dbReference>
<evidence type="ECO:0000313" key="12">
    <source>
        <dbReference type="EMBL" id="CAG7730163.1"/>
    </source>
</evidence>
<keyword evidence="8" id="KW-0012">Acyltransferase</keyword>
<feature type="active site" description="Proton acceptor" evidence="9">
    <location>
        <position position="447"/>
    </location>
</feature>
<protein>
    <recommendedName>
        <fullName evidence="11">Choline/carnitine acyltransferase domain-containing protein</fullName>
    </recommendedName>
</protein>
<dbReference type="FunFam" id="3.30.559.10:FF:000002">
    <property type="entry name" value="carnitine O-palmitoyltransferase 1, liver isoform"/>
    <property type="match status" value="1"/>
</dbReference>
<feature type="transmembrane region" description="Helical" evidence="10">
    <location>
        <begin position="72"/>
        <end position="92"/>
    </location>
</feature>
<evidence type="ECO:0000256" key="1">
    <source>
        <dbReference type="ARBA" id="ARBA00004141"/>
    </source>
</evidence>
<sequence>MGRLPEFREPFSPEEPKFDRLKKIHRRLLMLGSYPGSLSSAVITIVTSWAFHLAGIDITAGLTDYFQKHLEISNFFGCVIASLFLWTLVCSLRKFLVRRLLQYRGWIHEGNRPSIKTKLFLVAVRGLNGWFFPLTKKLYGLQGVLPILPVPAIEQSVKEYVSSMEPLLPPEKYVELERQGSEFLQKHGSQLQRSLMLKYWSSQNYVSDWWEQYAYLASRLPLPINSNFYCLESNEEFFTNNVAAKAAMLVYGALKIRESIEKQTLQPLIGQGVIPLCSVQYERMFNTTRIPGETMDSLMHLESSHHIIVYHKGKYFHVPVCHNNGQMLLLPELQLQFLRILEDESKPADGEEKLAALTTLDRSTWARTRKAFFSNGLNKISLDCIEKSAFVMPIDDEEFYAENTDEVPHLNNFGRACLYGNGYNRWFDKSFNWIIGKNGRSAFNAEHSWGDGTIITRMYQIVDPKSMLQREDFDENGLINHVLTGHVPQPSRLAWELPEECILTIESAAVSMKSCMDNVDLQINHHKAYGKAFLKKCKVSPDAFIQMALQLAYYRDQGEFTQTYEAAMTRFYKFGRTETVRSCTRESCDWVLAMQNPDLSNQEKLRLFRLACSKHQQNYRRSMSGKGFDRHMFALLVISKYLKIESEFLKDAVTSPWPLSTSQTPTWGKTMDSKPILTSGGGFGATCSDGYGVSYVFGGEHDLVFHISSYKDSLKTDSLRLWKEIVCALGDIRKMHLYEAVQDDPVDSCAKKIS</sequence>